<evidence type="ECO:0000313" key="1">
    <source>
        <dbReference type="EMBL" id="MPM13709.1"/>
    </source>
</evidence>
<protein>
    <submittedName>
        <fullName evidence="1">Uncharacterized protein</fullName>
    </submittedName>
</protein>
<accession>A0A644XC83</accession>
<dbReference type="AlphaFoldDB" id="A0A644XC83"/>
<organism evidence="1">
    <name type="scientific">bioreactor metagenome</name>
    <dbReference type="NCBI Taxonomy" id="1076179"/>
    <lineage>
        <taxon>unclassified sequences</taxon>
        <taxon>metagenomes</taxon>
        <taxon>ecological metagenomes</taxon>
    </lineage>
</organism>
<comment type="caution">
    <text evidence="1">The sequence shown here is derived from an EMBL/GenBank/DDBJ whole genome shotgun (WGS) entry which is preliminary data.</text>
</comment>
<dbReference type="EMBL" id="VSSQ01002161">
    <property type="protein sequence ID" value="MPM13709.1"/>
    <property type="molecule type" value="Genomic_DNA"/>
</dbReference>
<reference evidence="1" key="1">
    <citation type="submission" date="2019-08" db="EMBL/GenBank/DDBJ databases">
        <authorList>
            <person name="Kucharzyk K."/>
            <person name="Murdoch R.W."/>
            <person name="Higgins S."/>
            <person name="Loffler F."/>
        </authorList>
    </citation>
    <scope>NUCLEOTIDE SEQUENCE</scope>
</reference>
<gene>
    <name evidence="1" type="ORF">SDC9_60068</name>
</gene>
<proteinExistence type="predicted"/>
<name>A0A644XC83_9ZZZZ</name>
<sequence>MKQHVHFYVLSACILIAAAMICFIPGRSAAAGSQTSAAEDFRLEKLNNINDKVLRREVLEEDCLYYLSDNEALCDALREYNKQTAIMYLNYSQDAMNICNALFYEHKESPGDYAQPMLYYEWAGRIAKLALYRNCEQLCDADPYLSYPLAKESGGSYGIWAGRMHLSSDERIEQSDAYFTMIDALLVRLDEYRQSLS</sequence>